<dbReference type="Gene3D" id="3.30.70.1230">
    <property type="entry name" value="Nucleotide cyclase"/>
    <property type="match status" value="1"/>
</dbReference>
<dbReference type="RefSeq" id="WP_309851854.1">
    <property type="nucleotide sequence ID" value="NZ_BAAAIU010000020.1"/>
</dbReference>
<dbReference type="GO" id="GO:0035556">
    <property type="term" value="P:intracellular signal transduction"/>
    <property type="evidence" value="ECO:0007669"/>
    <property type="project" value="InterPro"/>
</dbReference>
<dbReference type="EC" id="4.6.1.1" evidence="4"/>
<evidence type="ECO:0000256" key="1">
    <source>
        <dbReference type="ARBA" id="ARBA00005381"/>
    </source>
</evidence>
<comment type="caution">
    <text evidence="4">The sequence shown here is derived from an EMBL/GenBank/DDBJ whole genome shotgun (WGS) entry which is preliminary data.</text>
</comment>
<dbReference type="EMBL" id="JAVDUI010000001">
    <property type="protein sequence ID" value="MDR6892594.1"/>
    <property type="molecule type" value="Genomic_DNA"/>
</dbReference>
<dbReference type="CDD" id="cd07302">
    <property type="entry name" value="CHD"/>
    <property type="match status" value="1"/>
</dbReference>
<organism evidence="4 5">
    <name type="scientific">Falsarthrobacter nasiphocae</name>
    <dbReference type="NCBI Taxonomy" id="189863"/>
    <lineage>
        <taxon>Bacteria</taxon>
        <taxon>Bacillati</taxon>
        <taxon>Actinomycetota</taxon>
        <taxon>Actinomycetes</taxon>
        <taxon>Micrococcales</taxon>
        <taxon>Micrococcaceae</taxon>
        <taxon>Falsarthrobacter</taxon>
    </lineage>
</organism>
<accession>A0AAE3YI54</accession>
<feature type="domain" description="Guanylate cyclase" evidence="3">
    <location>
        <begin position="264"/>
        <end position="373"/>
    </location>
</feature>
<dbReference type="PANTHER" id="PTHR43081:SF19">
    <property type="entry name" value="PH-SENSITIVE ADENYLATE CYCLASE RV1264"/>
    <property type="match status" value="1"/>
</dbReference>
<dbReference type="InterPro" id="IPR029787">
    <property type="entry name" value="Nucleotide_cyclase"/>
</dbReference>
<dbReference type="Pfam" id="PF00211">
    <property type="entry name" value="Guanylate_cyc"/>
    <property type="match status" value="1"/>
</dbReference>
<feature type="region of interest" description="Disordered" evidence="2">
    <location>
        <begin position="1"/>
        <end position="45"/>
    </location>
</feature>
<feature type="compositionally biased region" description="Basic and acidic residues" evidence="2">
    <location>
        <begin position="7"/>
        <end position="20"/>
    </location>
</feature>
<dbReference type="GO" id="GO:0004016">
    <property type="term" value="F:adenylate cyclase activity"/>
    <property type="evidence" value="ECO:0007669"/>
    <property type="project" value="UniProtKB-EC"/>
</dbReference>
<keyword evidence="4" id="KW-0456">Lyase</keyword>
<dbReference type="Proteomes" id="UP001247307">
    <property type="component" value="Unassembled WGS sequence"/>
</dbReference>
<dbReference type="AlphaFoldDB" id="A0AAE3YI54"/>
<keyword evidence="5" id="KW-1185">Reference proteome</keyword>
<dbReference type="InterPro" id="IPR001054">
    <property type="entry name" value="A/G_cyclase"/>
</dbReference>
<dbReference type="GO" id="GO:0006171">
    <property type="term" value="P:cAMP biosynthetic process"/>
    <property type="evidence" value="ECO:0007669"/>
    <property type="project" value="TreeGrafter"/>
</dbReference>
<comment type="similarity">
    <text evidence="1">Belongs to the adenylyl cyclase class-3 family.</text>
</comment>
<dbReference type="PROSITE" id="PS50125">
    <property type="entry name" value="GUANYLATE_CYCLASE_2"/>
    <property type="match status" value="1"/>
</dbReference>
<evidence type="ECO:0000259" key="3">
    <source>
        <dbReference type="PROSITE" id="PS50125"/>
    </source>
</evidence>
<evidence type="ECO:0000256" key="2">
    <source>
        <dbReference type="SAM" id="MobiDB-lite"/>
    </source>
</evidence>
<proteinExistence type="inferred from homology"/>
<reference evidence="4" key="1">
    <citation type="submission" date="2023-07" db="EMBL/GenBank/DDBJ databases">
        <title>Sequencing the genomes of 1000 actinobacteria strains.</title>
        <authorList>
            <person name="Klenk H.-P."/>
        </authorList>
    </citation>
    <scope>NUCLEOTIDE SEQUENCE</scope>
    <source>
        <strain evidence="4">DSM 13988</strain>
    </source>
</reference>
<dbReference type="PANTHER" id="PTHR43081">
    <property type="entry name" value="ADENYLATE CYCLASE, TERMINAL-DIFFERENTIATION SPECIFIC-RELATED"/>
    <property type="match status" value="1"/>
</dbReference>
<dbReference type="InterPro" id="IPR050697">
    <property type="entry name" value="Adenylyl/Guanylyl_Cyclase_3/4"/>
</dbReference>
<gene>
    <name evidence="4" type="ORF">J2S35_001534</name>
</gene>
<evidence type="ECO:0000313" key="4">
    <source>
        <dbReference type="EMBL" id="MDR6892594.1"/>
    </source>
</evidence>
<sequence length="429" mass="46352">MSSSISRPEDSWLERHRGPEPDSLPEEGTPAGAPSSQDARPLTLSLPIIRPGSPIADYPTSFDADQRGDELAGRAIGESRPFDREATQAALGRLERILLGSERRLRRRDIAAGAGVSLLSARKLWRALGLPEFDDDDVAFTPQDEKALDALVSLVRDRSLTEDAAISITRSIGQMTDRMVVWQVEALIEEMIAHQGLSDEEARRRLVHELPSLIEPLERSIIYAWRRNLTAAVDRLAVRFDSGPATPGHGTGDGADRALPLARAVGFCDLVSYTALSRQMSERTLAQLVQRFDRTCSEIISVGGGRLVKTIGDEVLFIAPTPEAGVEIALALASAITDDDKLPPARVSLVWGRILSRLGDIYGPTVNLAARLTSLAEPGTVLTDAPTAAALAGDERYVLLPQSVRSVRGFGDIQPVTVSRGRGHGLSLD</sequence>
<dbReference type="SUPFAM" id="SSF55073">
    <property type="entry name" value="Nucleotide cyclase"/>
    <property type="match status" value="1"/>
</dbReference>
<name>A0AAE3YI54_9MICC</name>
<protein>
    <submittedName>
        <fullName evidence="4">Adenylate cyclase</fullName>
        <ecNumber evidence="4">4.6.1.1</ecNumber>
    </submittedName>
</protein>
<evidence type="ECO:0000313" key="5">
    <source>
        <dbReference type="Proteomes" id="UP001247307"/>
    </source>
</evidence>